<dbReference type="PANTHER" id="PTHR36923:SF3">
    <property type="entry name" value="FERREDOXIN"/>
    <property type="match status" value="1"/>
</dbReference>
<evidence type="ECO:0000313" key="9">
    <source>
        <dbReference type="EMBL" id="MEQ0563644.1"/>
    </source>
</evidence>
<keyword evidence="2" id="KW-0813">Transport</keyword>
<evidence type="ECO:0000256" key="1">
    <source>
        <dbReference type="ARBA" id="ARBA00001927"/>
    </source>
</evidence>
<comment type="caution">
    <text evidence="9">The sequence shown here is derived from an EMBL/GenBank/DDBJ whole genome shotgun (WGS) entry which is preliminary data.</text>
</comment>
<evidence type="ECO:0000256" key="6">
    <source>
        <dbReference type="ARBA" id="ARBA00023014"/>
    </source>
</evidence>
<evidence type="ECO:0000256" key="3">
    <source>
        <dbReference type="ARBA" id="ARBA00022723"/>
    </source>
</evidence>
<evidence type="ECO:0000256" key="5">
    <source>
        <dbReference type="ARBA" id="ARBA00023004"/>
    </source>
</evidence>
<feature type="transmembrane region" description="Helical" evidence="8">
    <location>
        <begin position="160"/>
        <end position="181"/>
    </location>
</feature>
<evidence type="ECO:0000256" key="7">
    <source>
        <dbReference type="ARBA" id="ARBA00023291"/>
    </source>
</evidence>
<protein>
    <submittedName>
        <fullName evidence="9">Ferredoxin</fullName>
    </submittedName>
</protein>
<proteinExistence type="predicted"/>
<sequence>MSPSAALVPVSPHDTGIAEAAALSGRLTYVCLCLALCWGVLAATGWVRRFSGQDALRTGHVVLAAFTLALGTLHGLTFLFLEDDEFGLAELLLPFYDGTPRHALGIVGLEVLVAVSVTAGVRHGAREGRWLRFHQAGYLAAGLLVAHAWLGAIASGHLAVVWLAGLTVTVPPVLLAALRVLPATLLARAGLVTAPAAEPEPGPVAPDLRIDVDSHRCHAYGVCQSEAPQVFQLGQDGRLEYEKRPDAQHAPHVQAAARACPMRAIHLLGATR</sequence>
<feature type="transmembrane region" description="Helical" evidence="8">
    <location>
        <begin position="59"/>
        <end position="81"/>
    </location>
</feature>
<evidence type="ECO:0000256" key="4">
    <source>
        <dbReference type="ARBA" id="ARBA00022982"/>
    </source>
</evidence>
<dbReference type="Pfam" id="PF13370">
    <property type="entry name" value="Fer4_13"/>
    <property type="match status" value="1"/>
</dbReference>
<name>A0ABV0LMW5_9PSEU</name>
<dbReference type="InterPro" id="IPR051269">
    <property type="entry name" value="Fe-S_cluster_ET"/>
</dbReference>
<dbReference type="RefSeq" id="WP_348954712.1">
    <property type="nucleotide sequence ID" value="NZ_JBDZYD010000013.1"/>
</dbReference>
<evidence type="ECO:0000313" key="10">
    <source>
        <dbReference type="Proteomes" id="UP001440984"/>
    </source>
</evidence>
<feature type="transmembrane region" description="Helical" evidence="8">
    <location>
        <begin position="27"/>
        <end position="47"/>
    </location>
</feature>
<keyword evidence="3" id="KW-0479">Metal-binding</keyword>
<evidence type="ECO:0000256" key="8">
    <source>
        <dbReference type="SAM" id="Phobius"/>
    </source>
</evidence>
<comment type="cofactor">
    <cofactor evidence="1">
        <name>[3Fe-4S] cluster</name>
        <dbReference type="ChEBI" id="CHEBI:21137"/>
    </cofactor>
</comment>
<reference evidence="9 10" key="1">
    <citation type="submission" date="2024-05" db="EMBL/GenBank/DDBJ databases">
        <authorList>
            <person name="Zhao H."/>
            <person name="Xu Y."/>
            <person name="Lin S."/>
            <person name="Spain J.C."/>
            <person name="Zhou N.-Y."/>
        </authorList>
    </citation>
    <scope>NUCLEOTIDE SEQUENCE [LARGE SCALE GENOMIC DNA]</scope>
    <source>
        <strain evidence="9 10">NEAU-NG30</strain>
    </source>
</reference>
<dbReference type="EMBL" id="JBDZYD010000013">
    <property type="protein sequence ID" value="MEQ0563644.1"/>
    <property type="molecule type" value="Genomic_DNA"/>
</dbReference>
<keyword evidence="6" id="KW-0411">Iron-sulfur</keyword>
<keyword evidence="8" id="KW-0472">Membrane</keyword>
<accession>A0ABV0LMW5</accession>
<dbReference type="PANTHER" id="PTHR36923">
    <property type="entry name" value="FERREDOXIN"/>
    <property type="match status" value="1"/>
</dbReference>
<keyword evidence="8" id="KW-1133">Transmembrane helix</keyword>
<dbReference type="Proteomes" id="UP001440984">
    <property type="component" value="Unassembled WGS sequence"/>
</dbReference>
<keyword evidence="7" id="KW-0003">3Fe-4S</keyword>
<keyword evidence="10" id="KW-1185">Reference proteome</keyword>
<dbReference type="SUPFAM" id="SSF54862">
    <property type="entry name" value="4Fe-4S ferredoxins"/>
    <property type="match status" value="1"/>
</dbReference>
<gene>
    <name evidence="9" type="ORF">ABJI51_31590</name>
</gene>
<keyword evidence="5" id="KW-0408">Iron</keyword>
<dbReference type="Gene3D" id="3.30.70.20">
    <property type="match status" value="1"/>
</dbReference>
<keyword evidence="8" id="KW-0812">Transmembrane</keyword>
<evidence type="ECO:0000256" key="2">
    <source>
        <dbReference type="ARBA" id="ARBA00022448"/>
    </source>
</evidence>
<feature type="transmembrane region" description="Helical" evidence="8">
    <location>
        <begin position="101"/>
        <end position="121"/>
    </location>
</feature>
<feature type="transmembrane region" description="Helical" evidence="8">
    <location>
        <begin position="133"/>
        <end position="154"/>
    </location>
</feature>
<organism evidence="9 10">
    <name type="scientific">Amycolatopsis melonis</name>
    <dbReference type="NCBI Taxonomy" id="3156488"/>
    <lineage>
        <taxon>Bacteria</taxon>
        <taxon>Bacillati</taxon>
        <taxon>Actinomycetota</taxon>
        <taxon>Actinomycetes</taxon>
        <taxon>Pseudonocardiales</taxon>
        <taxon>Pseudonocardiaceae</taxon>
        <taxon>Amycolatopsis</taxon>
    </lineage>
</organism>
<keyword evidence="4" id="KW-0249">Electron transport</keyword>